<sequence length="45" mass="5076">MAKICLTPMHKCKLTGSMGCIRAYVEDEMGEEIHTTRPHTVHLCC</sequence>
<name>A0A8R7QFY1_TRIUA</name>
<dbReference type="Gramene" id="TuG1812G0500002654.01.T01">
    <property type="protein sequence ID" value="TuG1812G0500002654.01.T01.cds307320"/>
    <property type="gene ID" value="TuG1812G0500002654.01"/>
</dbReference>
<organism evidence="1 2">
    <name type="scientific">Triticum urartu</name>
    <name type="common">Red wild einkorn</name>
    <name type="synonym">Crithodium urartu</name>
    <dbReference type="NCBI Taxonomy" id="4572"/>
    <lineage>
        <taxon>Eukaryota</taxon>
        <taxon>Viridiplantae</taxon>
        <taxon>Streptophyta</taxon>
        <taxon>Embryophyta</taxon>
        <taxon>Tracheophyta</taxon>
        <taxon>Spermatophyta</taxon>
        <taxon>Magnoliopsida</taxon>
        <taxon>Liliopsida</taxon>
        <taxon>Poales</taxon>
        <taxon>Poaceae</taxon>
        <taxon>BOP clade</taxon>
        <taxon>Pooideae</taxon>
        <taxon>Triticodae</taxon>
        <taxon>Triticeae</taxon>
        <taxon>Triticinae</taxon>
        <taxon>Triticum</taxon>
    </lineage>
</organism>
<proteinExistence type="predicted"/>
<dbReference type="AlphaFoldDB" id="A0A8R7QFY1"/>
<reference evidence="1" key="3">
    <citation type="submission" date="2022-06" db="UniProtKB">
        <authorList>
            <consortium name="EnsemblPlants"/>
        </authorList>
    </citation>
    <scope>IDENTIFICATION</scope>
</reference>
<reference evidence="1" key="2">
    <citation type="submission" date="2018-03" db="EMBL/GenBank/DDBJ databases">
        <title>The Triticum urartu genome reveals the dynamic nature of wheat genome evolution.</title>
        <authorList>
            <person name="Ling H."/>
            <person name="Ma B."/>
            <person name="Shi X."/>
            <person name="Liu H."/>
            <person name="Dong L."/>
            <person name="Sun H."/>
            <person name="Cao Y."/>
            <person name="Gao Q."/>
            <person name="Zheng S."/>
            <person name="Li Y."/>
            <person name="Yu Y."/>
            <person name="Du H."/>
            <person name="Qi M."/>
            <person name="Li Y."/>
            <person name="Yu H."/>
            <person name="Cui Y."/>
            <person name="Wang N."/>
            <person name="Chen C."/>
            <person name="Wu H."/>
            <person name="Zhao Y."/>
            <person name="Zhang J."/>
            <person name="Li Y."/>
            <person name="Zhou W."/>
            <person name="Zhang B."/>
            <person name="Hu W."/>
            <person name="Eijk M."/>
            <person name="Tang J."/>
            <person name="Witsenboer H."/>
            <person name="Zhao S."/>
            <person name="Li Z."/>
            <person name="Zhang A."/>
            <person name="Wang D."/>
            <person name="Liang C."/>
        </authorList>
    </citation>
    <scope>NUCLEOTIDE SEQUENCE [LARGE SCALE GENOMIC DNA]</scope>
    <source>
        <strain evidence="1">cv. G1812</strain>
    </source>
</reference>
<dbReference type="EnsemblPlants" id="TuG1812G0500002654.01.T01">
    <property type="protein sequence ID" value="TuG1812G0500002654.01.T01.cds307320"/>
    <property type="gene ID" value="TuG1812G0500002654.01"/>
</dbReference>
<evidence type="ECO:0000313" key="2">
    <source>
        <dbReference type="Proteomes" id="UP000015106"/>
    </source>
</evidence>
<dbReference type="Proteomes" id="UP000015106">
    <property type="component" value="Chromosome 5"/>
</dbReference>
<evidence type="ECO:0000313" key="1">
    <source>
        <dbReference type="EnsemblPlants" id="TuG1812G0500002654.01.T01.cds307320"/>
    </source>
</evidence>
<keyword evidence="2" id="KW-1185">Reference proteome</keyword>
<protein>
    <submittedName>
        <fullName evidence="1">Uncharacterized protein</fullName>
    </submittedName>
</protein>
<accession>A0A8R7QFY1</accession>
<reference evidence="2" key="1">
    <citation type="journal article" date="2013" name="Nature">
        <title>Draft genome of the wheat A-genome progenitor Triticum urartu.</title>
        <authorList>
            <person name="Ling H.Q."/>
            <person name="Zhao S."/>
            <person name="Liu D."/>
            <person name="Wang J."/>
            <person name="Sun H."/>
            <person name="Zhang C."/>
            <person name="Fan H."/>
            <person name="Li D."/>
            <person name="Dong L."/>
            <person name="Tao Y."/>
            <person name="Gao C."/>
            <person name="Wu H."/>
            <person name="Li Y."/>
            <person name="Cui Y."/>
            <person name="Guo X."/>
            <person name="Zheng S."/>
            <person name="Wang B."/>
            <person name="Yu K."/>
            <person name="Liang Q."/>
            <person name="Yang W."/>
            <person name="Lou X."/>
            <person name="Chen J."/>
            <person name="Feng M."/>
            <person name="Jian J."/>
            <person name="Zhang X."/>
            <person name="Luo G."/>
            <person name="Jiang Y."/>
            <person name="Liu J."/>
            <person name="Wang Z."/>
            <person name="Sha Y."/>
            <person name="Zhang B."/>
            <person name="Wu H."/>
            <person name="Tang D."/>
            <person name="Shen Q."/>
            <person name="Xue P."/>
            <person name="Zou S."/>
            <person name="Wang X."/>
            <person name="Liu X."/>
            <person name="Wang F."/>
            <person name="Yang Y."/>
            <person name="An X."/>
            <person name="Dong Z."/>
            <person name="Zhang K."/>
            <person name="Zhang X."/>
            <person name="Luo M.C."/>
            <person name="Dvorak J."/>
            <person name="Tong Y."/>
            <person name="Wang J."/>
            <person name="Yang H."/>
            <person name="Li Z."/>
            <person name="Wang D."/>
            <person name="Zhang A."/>
            <person name="Wang J."/>
        </authorList>
    </citation>
    <scope>NUCLEOTIDE SEQUENCE</scope>
    <source>
        <strain evidence="2">cv. G1812</strain>
    </source>
</reference>